<dbReference type="InterPro" id="IPR029993">
    <property type="entry name" value="GAUT"/>
</dbReference>
<organism evidence="1 2">
    <name type="scientific">Perilla frutescens var. hirtella</name>
    <name type="common">Perilla citriodora</name>
    <name type="synonym">Perilla setoyensis</name>
    <dbReference type="NCBI Taxonomy" id="608512"/>
    <lineage>
        <taxon>Eukaryota</taxon>
        <taxon>Viridiplantae</taxon>
        <taxon>Streptophyta</taxon>
        <taxon>Embryophyta</taxon>
        <taxon>Tracheophyta</taxon>
        <taxon>Spermatophyta</taxon>
        <taxon>Magnoliopsida</taxon>
        <taxon>eudicotyledons</taxon>
        <taxon>Gunneridae</taxon>
        <taxon>Pentapetalae</taxon>
        <taxon>asterids</taxon>
        <taxon>lamiids</taxon>
        <taxon>Lamiales</taxon>
        <taxon>Lamiaceae</taxon>
        <taxon>Nepetoideae</taxon>
        <taxon>Elsholtzieae</taxon>
        <taxon>Perilla</taxon>
    </lineage>
</organism>
<protein>
    <submittedName>
        <fullName evidence="1">Los glycosyltransferase 5</fullName>
    </submittedName>
</protein>
<dbReference type="EMBL" id="SDAM02029553">
    <property type="protein sequence ID" value="KAH6756532.1"/>
    <property type="molecule type" value="Genomic_DNA"/>
</dbReference>
<dbReference type="PANTHER" id="PTHR32116:SF0">
    <property type="entry name" value="GALACTURONOSYLTRANSFERASE 6-RELATED"/>
    <property type="match status" value="1"/>
</dbReference>
<name>A0AAD4NXY0_PERFH</name>
<evidence type="ECO:0000313" key="1">
    <source>
        <dbReference type="EMBL" id="KAH6756532.1"/>
    </source>
</evidence>
<dbReference type="Proteomes" id="UP001190926">
    <property type="component" value="Unassembled WGS sequence"/>
</dbReference>
<comment type="caution">
    <text evidence="1">The sequence shown here is derived from an EMBL/GenBank/DDBJ whole genome shotgun (WGS) entry which is preliminary data.</text>
</comment>
<sequence length="93" mass="10543">MRLTAEYFALKHEDRELPNKHKLQDPHLYHFAVFSDNVLACAVVVNSTISTAMFKVEDKIVMSAWQIESWVRSTLEMPNTADVAAGDDFDVGE</sequence>
<reference evidence="1 2" key="1">
    <citation type="journal article" date="2021" name="Nat. Commun.">
        <title>Incipient diploidization of the medicinal plant Perilla within 10,000 years.</title>
        <authorList>
            <person name="Zhang Y."/>
            <person name="Shen Q."/>
            <person name="Leng L."/>
            <person name="Zhang D."/>
            <person name="Chen S."/>
            <person name="Shi Y."/>
            <person name="Ning Z."/>
            <person name="Chen S."/>
        </authorList>
    </citation>
    <scope>NUCLEOTIDE SEQUENCE [LARGE SCALE GENOMIC DNA]</scope>
    <source>
        <strain evidence="2">cv. PC099</strain>
    </source>
</reference>
<keyword evidence="2" id="KW-1185">Reference proteome</keyword>
<gene>
    <name evidence="1" type="ORF">C2S53_002220</name>
</gene>
<dbReference type="PANTHER" id="PTHR32116">
    <property type="entry name" value="GALACTURONOSYLTRANSFERASE 4-RELATED"/>
    <property type="match status" value="1"/>
</dbReference>
<evidence type="ECO:0000313" key="2">
    <source>
        <dbReference type="Proteomes" id="UP001190926"/>
    </source>
</evidence>
<accession>A0AAD4NXY0</accession>
<dbReference type="AlphaFoldDB" id="A0AAD4NXY0"/>
<proteinExistence type="predicted"/>
<dbReference type="GO" id="GO:0047262">
    <property type="term" value="F:polygalacturonate 4-alpha-galacturonosyltransferase activity"/>
    <property type="evidence" value="ECO:0007669"/>
    <property type="project" value="InterPro"/>
</dbReference>